<gene>
    <name evidence="2" type="ORF">A3A57_00410</name>
</gene>
<protein>
    <submittedName>
        <fullName evidence="2">Uncharacterized protein</fullName>
    </submittedName>
</protein>
<dbReference type="EMBL" id="MHDA01000032">
    <property type="protein sequence ID" value="OGY31427.1"/>
    <property type="molecule type" value="Genomic_DNA"/>
</dbReference>
<feature type="transmembrane region" description="Helical" evidence="1">
    <location>
        <begin position="39"/>
        <end position="65"/>
    </location>
</feature>
<keyword evidence="1" id="KW-1133">Transmembrane helix</keyword>
<feature type="transmembrane region" description="Helical" evidence="1">
    <location>
        <begin position="86"/>
        <end position="104"/>
    </location>
</feature>
<evidence type="ECO:0000313" key="3">
    <source>
        <dbReference type="Proteomes" id="UP000179279"/>
    </source>
</evidence>
<evidence type="ECO:0000313" key="2">
    <source>
        <dbReference type="EMBL" id="OGY31427.1"/>
    </source>
</evidence>
<proteinExistence type="predicted"/>
<feature type="transmembrane region" description="Helical" evidence="1">
    <location>
        <begin position="110"/>
        <end position="127"/>
    </location>
</feature>
<sequence length="130" mass="14563">MKITLAVIFLIALAAWAVFGYIIWSVPPKIEGQIVLSNFLYALGSSFVGISFALTFFLYLLLSIFWQKKRSAISERPTKKIFWASARRAGLLSTLLTGLITLNVFDLLNILNGVLLVGILMLIEIYFSSR</sequence>
<accession>A0A1G1WW92</accession>
<keyword evidence="1" id="KW-0472">Membrane</keyword>
<dbReference type="AlphaFoldDB" id="A0A1G1WW92"/>
<name>A0A1G1WW92_9BACT</name>
<comment type="caution">
    <text evidence="2">The sequence shown here is derived from an EMBL/GenBank/DDBJ whole genome shotgun (WGS) entry which is preliminary data.</text>
</comment>
<reference evidence="2 3" key="1">
    <citation type="journal article" date="2016" name="Nat. Commun.">
        <title>Thousands of microbial genomes shed light on interconnected biogeochemical processes in an aquifer system.</title>
        <authorList>
            <person name="Anantharaman K."/>
            <person name="Brown C.T."/>
            <person name="Hug L.A."/>
            <person name="Sharon I."/>
            <person name="Castelle C.J."/>
            <person name="Probst A.J."/>
            <person name="Thomas B.C."/>
            <person name="Singh A."/>
            <person name="Wilkins M.J."/>
            <person name="Karaoz U."/>
            <person name="Brodie E.L."/>
            <person name="Williams K.H."/>
            <person name="Hubbard S.S."/>
            <person name="Banfield J.F."/>
        </authorList>
    </citation>
    <scope>NUCLEOTIDE SEQUENCE [LARGE SCALE GENOMIC DNA]</scope>
</reference>
<keyword evidence="1" id="KW-0812">Transmembrane</keyword>
<dbReference type="Proteomes" id="UP000179279">
    <property type="component" value="Unassembled WGS sequence"/>
</dbReference>
<evidence type="ECO:0000256" key="1">
    <source>
        <dbReference type="SAM" id="Phobius"/>
    </source>
</evidence>
<organism evidence="2 3">
    <name type="scientific">Candidatus Woykebacteria bacterium RIFCSPLOWO2_01_FULL_41_12</name>
    <dbReference type="NCBI Taxonomy" id="1802604"/>
    <lineage>
        <taxon>Bacteria</taxon>
        <taxon>Candidatus Woykeibacteriota</taxon>
    </lineage>
</organism>